<organism evidence="2 4">
    <name type="scientific">Bursaphelenchus xylophilus</name>
    <name type="common">Pinewood nematode worm</name>
    <name type="synonym">Aphelenchoides xylophilus</name>
    <dbReference type="NCBI Taxonomy" id="6326"/>
    <lineage>
        <taxon>Eukaryota</taxon>
        <taxon>Metazoa</taxon>
        <taxon>Ecdysozoa</taxon>
        <taxon>Nematoda</taxon>
        <taxon>Chromadorea</taxon>
        <taxon>Rhabditida</taxon>
        <taxon>Tylenchina</taxon>
        <taxon>Tylenchomorpha</taxon>
        <taxon>Aphelenchoidea</taxon>
        <taxon>Aphelenchoididae</taxon>
        <taxon>Bursaphelenchus</taxon>
    </lineage>
</organism>
<name>A0A1I7SSN9_BURXY</name>
<evidence type="ECO:0000313" key="1">
    <source>
        <dbReference type="EMBL" id="CAD5215471.1"/>
    </source>
</evidence>
<sequence>MKTAEVQRKLSLEDQKRLFQRPVPPLPPGCRDPRPKFKEPVANQEFDQPQLWPQVMPTFMRDFLMSKKPLEADAYVACKNGYVWAVALSDIAKVEKLFFLNNKWKTKLQAYFWTLLLHVQFCQDLDRSHGFRYRLNRATKALIQVKIDAFECPLEKLLIFGDDYFQLIYKYSEMNGLRQMRLIKRNVNSIRIGQLGQSLDSLVKQWPSNYEVLYSKIQDITLGLCFMKQEAQPLLNWIIQRNIPTIRRLNIPLRDPRWEIFKKLDLEWCRGVIDRRSDKNCTKILKLCTETLCLEFYGEFKLSIFEEFLNYKRSFHSRIRVIEFVWHGFGSDYMRLLERLTRLVLLVKKHGPNIRVLTFREGRSINIDPGDKQSNNVWSRVFHFRRKIREQLAENWDQKIGNLSFRVVFKLSFHSFQKSWLGCAEFEIQQNRMSFHFNNNNGGRRECIDQHRNFFNLPDQQFKNRVLREISVRLPNKQYYFVGPTKGKKYHLYESPTKKENLYFLHLDLEEFNRKYKAKDTARIYSLEDRTLIRPSDIDYRKELERLKNRLEVISYRRASRRDAHTFRNAQIPRRIYTNHNIIRKFRVWQSPSLPADLKKPISDQSQPSSFSFKCFKKPKQKRIPHKKISLPLEKTHVIM</sequence>
<dbReference type="OrthoDB" id="10333155at2759"/>
<dbReference type="Proteomes" id="UP000582659">
    <property type="component" value="Unassembled WGS sequence"/>
</dbReference>
<evidence type="ECO:0000313" key="2">
    <source>
        <dbReference type="Proteomes" id="UP000095284"/>
    </source>
</evidence>
<evidence type="ECO:0000313" key="4">
    <source>
        <dbReference type="WBParaSite" id="BXY_1605600.1"/>
    </source>
</evidence>
<evidence type="ECO:0000313" key="3">
    <source>
        <dbReference type="Proteomes" id="UP000659654"/>
    </source>
</evidence>
<proteinExistence type="predicted"/>
<protein>
    <submittedName>
        <fullName evidence="1">(pine wood nematode) hypothetical protein</fullName>
    </submittedName>
</protein>
<accession>A0A1I7SSN9</accession>
<gene>
    <name evidence="1" type="ORF">BXYJ_LOCUS4046</name>
</gene>
<dbReference type="AlphaFoldDB" id="A0A1I7SSN9"/>
<reference evidence="1" key="2">
    <citation type="submission" date="2020-09" db="EMBL/GenBank/DDBJ databases">
        <authorList>
            <person name="Kikuchi T."/>
        </authorList>
    </citation>
    <scope>NUCLEOTIDE SEQUENCE</scope>
    <source>
        <strain evidence="1">Ka4C1</strain>
    </source>
</reference>
<dbReference type="Proteomes" id="UP000659654">
    <property type="component" value="Unassembled WGS sequence"/>
</dbReference>
<dbReference type="WBParaSite" id="BXY_1605600.1">
    <property type="protein sequence ID" value="BXY_1605600.1"/>
    <property type="gene ID" value="BXY_1605600"/>
</dbReference>
<dbReference type="EMBL" id="CAJFDI010000002">
    <property type="protein sequence ID" value="CAD5215471.1"/>
    <property type="molecule type" value="Genomic_DNA"/>
</dbReference>
<dbReference type="Proteomes" id="UP000095284">
    <property type="component" value="Unplaced"/>
</dbReference>
<dbReference type="EMBL" id="CAJFCV020000002">
    <property type="protein sequence ID" value="CAG9097358.1"/>
    <property type="molecule type" value="Genomic_DNA"/>
</dbReference>
<keyword evidence="3" id="KW-1185">Reference proteome</keyword>
<reference evidence="4" key="1">
    <citation type="submission" date="2016-11" db="UniProtKB">
        <authorList>
            <consortium name="WormBaseParasite"/>
        </authorList>
    </citation>
    <scope>IDENTIFICATION</scope>
</reference>